<gene>
    <name evidence="6" type="ORF">COY67_01050</name>
</gene>
<dbReference type="PANTHER" id="PTHR30290:SF9">
    <property type="entry name" value="OLIGOPEPTIDE-BINDING PROTEIN APPA"/>
    <property type="match status" value="1"/>
</dbReference>
<dbReference type="GO" id="GO:1904680">
    <property type="term" value="F:peptide transmembrane transporter activity"/>
    <property type="evidence" value="ECO:0007669"/>
    <property type="project" value="TreeGrafter"/>
</dbReference>
<evidence type="ECO:0000313" key="7">
    <source>
        <dbReference type="Proteomes" id="UP000228689"/>
    </source>
</evidence>
<dbReference type="Gene3D" id="3.10.105.10">
    <property type="entry name" value="Dipeptide-binding Protein, Domain 3"/>
    <property type="match status" value="1"/>
</dbReference>
<feature type="transmembrane region" description="Helical" evidence="4">
    <location>
        <begin position="70"/>
        <end position="91"/>
    </location>
</feature>
<dbReference type="Gene3D" id="3.40.190.10">
    <property type="entry name" value="Periplasmic binding protein-like II"/>
    <property type="match status" value="1"/>
</dbReference>
<reference evidence="7" key="1">
    <citation type="submission" date="2017-09" db="EMBL/GenBank/DDBJ databases">
        <title>Depth-based differentiation of microbial function through sediment-hosted aquifers and enrichment of novel symbionts in the deep terrestrial subsurface.</title>
        <authorList>
            <person name="Probst A.J."/>
            <person name="Ladd B."/>
            <person name="Jarett J.K."/>
            <person name="Geller-Mcgrath D.E."/>
            <person name="Sieber C.M.K."/>
            <person name="Emerson J.B."/>
            <person name="Anantharaman K."/>
            <person name="Thomas B.C."/>
            <person name="Malmstrom R."/>
            <person name="Stieglmeier M."/>
            <person name="Klingl A."/>
            <person name="Woyke T."/>
            <person name="Ryan C.M."/>
            <person name="Banfield J.F."/>
        </authorList>
    </citation>
    <scope>NUCLEOTIDE SEQUENCE [LARGE SCALE GENOMIC DNA]</scope>
</reference>
<dbReference type="Pfam" id="PF00496">
    <property type="entry name" value="SBP_bac_5"/>
    <property type="match status" value="1"/>
</dbReference>
<accession>A0A2M7RF59</accession>
<name>A0A2M7RF59_9BACT</name>
<evidence type="ECO:0000313" key="6">
    <source>
        <dbReference type="EMBL" id="PIY95227.1"/>
    </source>
</evidence>
<dbReference type="InterPro" id="IPR039424">
    <property type="entry name" value="SBP_5"/>
</dbReference>
<comment type="caution">
    <text evidence="6">The sequence shown here is derived from an EMBL/GenBank/DDBJ whole genome shotgun (WGS) entry which is preliminary data.</text>
</comment>
<keyword evidence="4" id="KW-1133">Transmembrane helix</keyword>
<dbReference type="Proteomes" id="UP000228689">
    <property type="component" value="Unassembled WGS sequence"/>
</dbReference>
<keyword evidence="4" id="KW-0812">Transmembrane</keyword>
<dbReference type="EMBL" id="PFMC01000024">
    <property type="protein sequence ID" value="PIY95227.1"/>
    <property type="molecule type" value="Genomic_DNA"/>
</dbReference>
<evidence type="ECO:0000259" key="5">
    <source>
        <dbReference type="Pfam" id="PF00496"/>
    </source>
</evidence>
<evidence type="ECO:0000256" key="3">
    <source>
        <dbReference type="ARBA" id="ARBA00022729"/>
    </source>
</evidence>
<keyword evidence="4" id="KW-0472">Membrane</keyword>
<evidence type="ECO:0000256" key="4">
    <source>
        <dbReference type="SAM" id="Phobius"/>
    </source>
</evidence>
<dbReference type="PANTHER" id="PTHR30290">
    <property type="entry name" value="PERIPLASMIC BINDING COMPONENT OF ABC TRANSPORTER"/>
    <property type="match status" value="1"/>
</dbReference>
<keyword evidence="2" id="KW-0813">Transport</keyword>
<evidence type="ECO:0000256" key="1">
    <source>
        <dbReference type="ARBA" id="ARBA00005695"/>
    </source>
</evidence>
<dbReference type="GO" id="GO:0015833">
    <property type="term" value="P:peptide transport"/>
    <property type="evidence" value="ECO:0007669"/>
    <property type="project" value="TreeGrafter"/>
</dbReference>
<dbReference type="AlphaFoldDB" id="A0A2M7RF59"/>
<protein>
    <recommendedName>
        <fullName evidence="5">Solute-binding protein family 5 domain-containing protein</fullName>
    </recommendedName>
</protein>
<proteinExistence type="inferred from homology"/>
<sequence>MKRNNVINILASAKKIIEKKTDPADSDTEAAPNFEVLEKRSIQSLKSSRLPSWSQLKHLSHFLSNTEKKVLRIAGYLLAICFILLGVSFYWSHSILIASEGGTYTEGLVGSPNYINPLLAQYNDVDRDLSILLFNGLLRYDQQGSLVLDLADELHISADQKEYTFTIKSGVTWHDGEPLTVDDIIFTITSIQDPNWQSPYRLAFANVIVEKIDDHQLKIILSEPLANFLHSLTVGIIPEHLWISIPSSNVTLAELNKKPVGTGPFQFSSLTKDKNGSIRTIALTRNESYFEKTAYLETISFKFYGDYETGVQALRSNNIEGLNLLPKEYGDQLTKNKNLVFHHLSLPQYTAVFFNTQKNDLLKDKALRQGLTYAIDRQKIIDQSLNREGKIIDSPILPGYFGYTDETTKYEYNITLANELLDKTGWLKTDESNYRRKNGNDLTFTLTTVANPEYEKAIKIIKANWEAVGVKTNLAIIPKDKIKTDVIEPRNYEALLFGQIIKSDPYPFWHSSQIASPGVNLSVWAHQGIDDLLEQSRTQTNIEERAAKLVEFQKILTDNVPAIFLYNPVHLYPVTNKMQGINTQNIISPADRFNNITNWYIKTKRQFSWHKDSE</sequence>
<dbReference type="SUPFAM" id="SSF53850">
    <property type="entry name" value="Periplasmic binding protein-like II"/>
    <property type="match status" value="1"/>
</dbReference>
<feature type="domain" description="Solute-binding protein family 5" evidence="5">
    <location>
        <begin position="146"/>
        <end position="506"/>
    </location>
</feature>
<keyword evidence="3" id="KW-0732">Signal</keyword>
<dbReference type="InterPro" id="IPR000914">
    <property type="entry name" value="SBP_5_dom"/>
</dbReference>
<comment type="similarity">
    <text evidence="1">Belongs to the bacterial solute-binding protein 5 family.</text>
</comment>
<organism evidence="6 7">
    <name type="scientific">Candidatus Komeilibacteria bacterium CG_4_10_14_0_8_um_filter_37_78</name>
    <dbReference type="NCBI Taxonomy" id="1974471"/>
    <lineage>
        <taxon>Bacteria</taxon>
        <taxon>Candidatus Komeiliibacteriota</taxon>
    </lineage>
</organism>
<evidence type="ECO:0000256" key="2">
    <source>
        <dbReference type="ARBA" id="ARBA00022448"/>
    </source>
</evidence>
<dbReference type="Gene3D" id="3.90.76.10">
    <property type="entry name" value="Dipeptide-binding Protein, Domain 1"/>
    <property type="match status" value="1"/>
</dbReference>